<dbReference type="EMBL" id="JACGWJ010000022">
    <property type="protein sequence ID" value="KAL0329369.1"/>
    <property type="molecule type" value="Genomic_DNA"/>
</dbReference>
<sequence length="181" mass="21338">MGKTKDILNVRKDLKIICNRPELEVDERRPNVMPKIVYTPTKNQNRRICEWISHLKFPDGYTSNLAHCVDMKELRMYDMKSHDCHVFMQKLILIVFCEMLPEPVWSALTEASLLFKIIYLKTLDVNKVHELKGSVATILCILEKNTSASFFDSMEHIVVQLSYETHVQGPVQYRWMYPFER</sequence>
<feature type="domain" description="DUF4218" evidence="1">
    <location>
        <begin position="119"/>
        <end position="181"/>
    </location>
</feature>
<reference evidence="2" key="1">
    <citation type="submission" date="2020-06" db="EMBL/GenBank/DDBJ databases">
        <authorList>
            <person name="Li T."/>
            <person name="Hu X."/>
            <person name="Zhang T."/>
            <person name="Song X."/>
            <person name="Zhang H."/>
            <person name="Dai N."/>
            <person name="Sheng W."/>
            <person name="Hou X."/>
            <person name="Wei L."/>
        </authorList>
    </citation>
    <scope>NUCLEOTIDE SEQUENCE</scope>
    <source>
        <strain evidence="2">G02</strain>
        <tissue evidence="2">Leaf</tissue>
    </source>
</reference>
<name>A0AAW2MCZ0_SESRA</name>
<dbReference type="PANTHER" id="PTHR48258">
    <property type="entry name" value="DUF4218 DOMAIN-CONTAINING PROTEIN-RELATED"/>
    <property type="match status" value="1"/>
</dbReference>
<proteinExistence type="predicted"/>
<dbReference type="InterPro" id="IPR025452">
    <property type="entry name" value="DUF4218"/>
</dbReference>
<protein>
    <recommendedName>
        <fullName evidence="1">DUF4218 domain-containing protein</fullName>
    </recommendedName>
</protein>
<reference evidence="2" key="2">
    <citation type="journal article" date="2024" name="Plant">
        <title>Genomic evolution and insights into agronomic trait innovations of Sesamum species.</title>
        <authorList>
            <person name="Miao H."/>
            <person name="Wang L."/>
            <person name="Qu L."/>
            <person name="Liu H."/>
            <person name="Sun Y."/>
            <person name="Le M."/>
            <person name="Wang Q."/>
            <person name="Wei S."/>
            <person name="Zheng Y."/>
            <person name="Lin W."/>
            <person name="Duan Y."/>
            <person name="Cao H."/>
            <person name="Xiong S."/>
            <person name="Wang X."/>
            <person name="Wei L."/>
            <person name="Li C."/>
            <person name="Ma Q."/>
            <person name="Ju M."/>
            <person name="Zhao R."/>
            <person name="Li G."/>
            <person name="Mu C."/>
            <person name="Tian Q."/>
            <person name="Mei H."/>
            <person name="Zhang T."/>
            <person name="Gao T."/>
            <person name="Zhang H."/>
        </authorList>
    </citation>
    <scope>NUCLEOTIDE SEQUENCE</scope>
    <source>
        <strain evidence="2">G02</strain>
    </source>
</reference>
<dbReference type="Pfam" id="PF13960">
    <property type="entry name" value="DUF4218"/>
    <property type="match status" value="1"/>
</dbReference>
<organism evidence="2">
    <name type="scientific">Sesamum radiatum</name>
    <name type="common">Black benniseed</name>
    <dbReference type="NCBI Taxonomy" id="300843"/>
    <lineage>
        <taxon>Eukaryota</taxon>
        <taxon>Viridiplantae</taxon>
        <taxon>Streptophyta</taxon>
        <taxon>Embryophyta</taxon>
        <taxon>Tracheophyta</taxon>
        <taxon>Spermatophyta</taxon>
        <taxon>Magnoliopsida</taxon>
        <taxon>eudicotyledons</taxon>
        <taxon>Gunneridae</taxon>
        <taxon>Pentapetalae</taxon>
        <taxon>asterids</taxon>
        <taxon>lamiids</taxon>
        <taxon>Lamiales</taxon>
        <taxon>Pedaliaceae</taxon>
        <taxon>Sesamum</taxon>
    </lineage>
</organism>
<evidence type="ECO:0000313" key="2">
    <source>
        <dbReference type="EMBL" id="KAL0329369.1"/>
    </source>
</evidence>
<comment type="caution">
    <text evidence="2">The sequence shown here is derived from an EMBL/GenBank/DDBJ whole genome shotgun (WGS) entry which is preliminary data.</text>
</comment>
<gene>
    <name evidence="2" type="ORF">Sradi_4923600</name>
</gene>
<dbReference type="AlphaFoldDB" id="A0AAW2MCZ0"/>
<accession>A0AAW2MCZ0</accession>
<evidence type="ECO:0000259" key="1">
    <source>
        <dbReference type="Pfam" id="PF13960"/>
    </source>
</evidence>
<dbReference type="PANTHER" id="PTHR48258:SF4">
    <property type="entry name" value="DUF4216 DOMAIN-CONTAINING PROTEIN"/>
    <property type="match status" value="1"/>
</dbReference>